<dbReference type="KEGG" id="alm:AO498_14770"/>
<dbReference type="STRING" id="1727163.AO498_14770"/>
<dbReference type="Proteomes" id="UP000073816">
    <property type="component" value="Chromosome"/>
</dbReference>
<name>A0A142ERF8_9BACT</name>
<feature type="domain" description="FAD dependent oxidoreductase" evidence="1">
    <location>
        <begin position="14"/>
        <end position="369"/>
    </location>
</feature>
<gene>
    <name evidence="2" type="ORF">AO498_14770</name>
</gene>
<dbReference type="OrthoDB" id="1491488at2"/>
<dbReference type="PANTHER" id="PTHR13847">
    <property type="entry name" value="SARCOSINE DEHYDROGENASE-RELATED"/>
    <property type="match status" value="1"/>
</dbReference>
<dbReference type="PANTHER" id="PTHR13847:SF281">
    <property type="entry name" value="FAD DEPENDENT OXIDOREDUCTASE DOMAIN-CONTAINING PROTEIN"/>
    <property type="match status" value="1"/>
</dbReference>
<protein>
    <submittedName>
        <fullName evidence="2">FAD-dependent oxidoreductase</fullName>
    </submittedName>
</protein>
<dbReference type="SUPFAM" id="SSF51905">
    <property type="entry name" value="FAD/NAD(P)-binding domain"/>
    <property type="match status" value="1"/>
</dbReference>
<dbReference type="Gene3D" id="3.30.9.10">
    <property type="entry name" value="D-Amino Acid Oxidase, subunit A, domain 2"/>
    <property type="match status" value="1"/>
</dbReference>
<dbReference type="Pfam" id="PF01266">
    <property type="entry name" value="DAO"/>
    <property type="match status" value="1"/>
</dbReference>
<organism evidence="2 3">
    <name type="scientific">Algoriphagus sanaruensis</name>
    <dbReference type="NCBI Taxonomy" id="1727163"/>
    <lineage>
        <taxon>Bacteria</taxon>
        <taxon>Pseudomonadati</taxon>
        <taxon>Bacteroidota</taxon>
        <taxon>Cytophagia</taxon>
        <taxon>Cytophagales</taxon>
        <taxon>Cyclobacteriaceae</taxon>
        <taxon>Algoriphagus</taxon>
    </lineage>
</organism>
<reference evidence="2 3" key="2">
    <citation type="journal article" date="2016" name="Genome Announc.">
        <title>Complete Genome Sequence of Algoriphagus sp. Strain M8-2, Isolated from a Brackish Lake.</title>
        <authorList>
            <person name="Muraguchi Y."/>
            <person name="Kushimoto K."/>
            <person name="Ohtsubo Y."/>
            <person name="Suzuki T."/>
            <person name="Dohra H."/>
            <person name="Kimbara K."/>
            <person name="Shintani M."/>
        </authorList>
    </citation>
    <scope>NUCLEOTIDE SEQUENCE [LARGE SCALE GENOMIC DNA]</scope>
    <source>
        <strain evidence="2 3">M8-2</strain>
    </source>
</reference>
<evidence type="ECO:0000313" key="2">
    <source>
        <dbReference type="EMBL" id="AMQ57713.1"/>
    </source>
</evidence>
<dbReference type="RefSeq" id="WP_067549348.1">
    <property type="nucleotide sequence ID" value="NZ_CP012836.1"/>
</dbReference>
<dbReference type="InterPro" id="IPR036188">
    <property type="entry name" value="FAD/NAD-bd_sf"/>
</dbReference>
<accession>A0A142ERF8</accession>
<keyword evidence="3" id="KW-1185">Reference proteome</keyword>
<dbReference type="EMBL" id="CP012836">
    <property type="protein sequence ID" value="AMQ57713.1"/>
    <property type="molecule type" value="Genomic_DNA"/>
</dbReference>
<dbReference type="GO" id="GO:0005737">
    <property type="term" value="C:cytoplasm"/>
    <property type="evidence" value="ECO:0007669"/>
    <property type="project" value="TreeGrafter"/>
</dbReference>
<sequence length="375" mass="41949">MFSYWEQKNFFNYDLIVVGAGFTGFSTAIHFKEKFPKAGVLILERGLFPTGASTKNAGFACFGSLTEILDDLWHMTQSEVLALVEKRYRGLTQIRKVFGDKSLRYVPSGGFELIQKDQLEALDQLEHMNALLSSIFEKKVFSLVKQPEMLGFSEGVKAIVKNRFEGELDPGAYLLSLWQKASQLGIQLLTGSEVLEVEPNEGKVLVTTGFQKTLSELKAGKIAICTNAFTQKIWPKAELEPGRGLVLVSEQLGMEFPWKGTFHYDKGYVYFREVDGRLLLGGGRNQDFSTEKTTEFEVNPKIRAYLTQIADEIIFPFRKVVWEKEWTGIMAFGKKKVPILEPIGSKTAVGVRLGGMGVAIGWEVGKDLSSILSEL</sequence>
<dbReference type="Gene3D" id="3.50.50.60">
    <property type="entry name" value="FAD/NAD(P)-binding domain"/>
    <property type="match status" value="1"/>
</dbReference>
<dbReference type="InterPro" id="IPR006076">
    <property type="entry name" value="FAD-dep_OxRdtase"/>
</dbReference>
<reference evidence="3" key="1">
    <citation type="submission" date="2015-09" db="EMBL/GenBank/DDBJ databases">
        <title>Complete sequence of Algoriphagus sp. M8-2.</title>
        <authorList>
            <person name="Shintani M."/>
        </authorList>
    </citation>
    <scope>NUCLEOTIDE SEQUENCE [LARGE SCALE GENOMIC DNA]</scope>
    <source>
        <strain evidence="3">M8-2</strain>
    </source>
</reference>
<dbReference type="AlphaFoldDB" id="A0A142ERF8"/>
<proteinExistence type="predicted"/>
<dbReference type="PATRIC" id="fig|1727163.4.peg.3101"/>
<evidence type="ECO:0000259" key="1">
    <source>
        <dbReference type="Pfam" id="PF01266"/>
    </source>
</evidence>
<evidence type="ECO:0000313" key="3">
    <source>
        <dbReference type="Proteomes" id="UP000073816"/>
    </source>
</evidence>